<dbReference type="Proteomes" id="UP000677234">
    <property type="component" value="Chromosome"/>
</dbReference>
<keyword evidence="1" id="KW-0812">Transmembrane</keyword>
<keyword evidence="1" id="KW-0472">Membrane</keyword>
<organism evidence="3 5">
    <name type="scientific">Brevibacillus composti</name>
    <dbReference type="NCBI Taxonomy" id="2796470"/>
    <lineage>
        <taxon>Bacteria</taxon>
        <taxon>Bacillati</taxon>
        <taxon>Bacillota</taxon>
        <taxon>Bacilli</taxon>
        <taxon>Bacillales</taxon>
        <taxon>Paenibacillaceae</taxon>
        <taxon>Brevibacillus</taxon>
    </lineage>
</organism>
<dbReference type="EMBL" id="CP073708">
    <property type="protein sequence ID" value="QUO40120.1"/>
    <property type="molecule type" value="Genomic_DNA"/>
</dbReference>
<evidence type="ECO:0000313" key="6">
    <source>
        <dbReference type="Proteomes" id="UP000677234"/>
    </source>
</evidence>
<keyword evidence="6" id="KW-1185">Reference proteome</keyword>
<feature type="domain" description="DUF1468" evidence="2">
    <location>
        <begin position="5"/>
        <end position="146"/>
    </location>
</feature>
<reference evidence="3 5" key="1">
    <citation type="submission" date="2020-12" db="EMBL/GenBank/DDBJ databases">
        <title>strain FJAT-54423T represents a novel species of the genus Brevibacillus.</title>
        <authorList>
            <person name="Tang R."/>
        </authorList>
    </citation>
    <scope>NUCLEOTIDE SEQUENCE [LARGE SCALE GENOMIC DNA]</scope>
    <source>
        <strain evidence="3 5">FJAT-54423</strain>
    </source>
</reference>
<dbReference type="Pfam" id="PF07331">
    <property type="entry name" value="TctB"/>
    <property type="match status" value="1"/>
</dbReference>
<dbReference type="EMBL" id="CP066308">
    <property type="protein sequence ID" value="QQE73042.1"/>
    <property type="molecule type" value="Genomic_DNA"/>
</dbReference>
<feature type="transmembrane region" description="Helical" evidence="1">
    <location>
        <begin position="79"/>
        <end position="111"/>
    </location>
</feature>
<accession>A0A7T5EI38</accession>
<feature type="transmembrane region" description="Helical" evidence="1">
    <location>
        <begin position="123"/>
        <end position="143"/>
    </location>
</feature>
<dbReference type="Proteomes" id="UP000595847">
    <property type="component" value="Chromosome"/>
</dbReference>
<protein>
    <submittedName>
        <fullName evidence="3">Tripartite tricarboxylate transporter TctB family protein</fullName>
    </submittedName>
</protein>
<evidence type="ECO:0000256" key="1">
    <source>
        <dbReference type="SAM" id="Phobius"/>
    </source>
</evidence>
<name>A0A7T5EI38_9BACL</name>
<feature type="transmembrane region" description="Helical" evidence="1">
    <location>
        <begin position="39"/>
        <end position="58"/>
    </location>
</feature>
<evidence type="ECO:0000259" key="2">
    <source>
        <dbReference type="Pfam" id="PF07331"/>
    </source>
</evidence>
<evidence type="ECO:0000313" key="4">
    <source>
        <dbReference type="EMBL" id="QUO40120.1"/>
    </source>
</evidence>
<reference evidence="4" key="2">
    <citation type="submission" date="2021-04" db="EMBL/GenBank/DDBJ databases">
        <title>Brevibacillus composti FJAT-54423, complete genome.</title>
        <authorList>
            <person name="Tang R."/>
        </authorList>
    </citation>
    <scope>NUCLEOTIDE SEQUENCE</scope>
    <source>
        <strain evidence="4">FJAT-54424</strain>
    </source>
</reference>
<dbReference type="InterPro" id="IPR009936">
    <property type="entry name" value="DUF1468"/>
</dbReference>
<evidence type="ECO:0000313" key="5">
    <source>
        <dbReference type="Proteomes" id="UP000595847"/>
    </source>
</evidence>
<gene>
    <name evidence="3" type="ORF">JD108_13995</name>
    <name evidence="4" type="ORF">KDJ56_13940</name>
</gene>
<keyword evidence="1" id="KW-1133">Transmembrane helix</keyword>
<proteinExistence type="predicted"/>
<dbReference type="RefSeq" id="WP_198826674.1">
    <property type="nucleotide sequence ID" value="NZ_CP066308.1"/>
</dbReference>
<dbReference type="KEGG" id="bcop:JD108_13995"/>
<sequence length="160" mass="18082">MGEIIFNIILLVVLGLFFKESFSIETARTTDPIGPAGFPQAIIAICFVFLLISLYQAIRKYRNRDQTEASGKPAELSKEFIGILAVISIYLLIVDYLGFILTTFAFFIVLYALFGRKMTPKNIVSSLLFSFGFTLVFGTLLDLQLPRGIELLKNLSYWIY</sequence>
<dbReference type="AlphaFoldDB" id="A0A7T5EI38"/>
<evidence type="ECO:0000313" key="3">
    <source>
        <dbReference type="EMBL" id="QQE73042.1"/>
    </source>
</evidence>